<feature type="domain" description="Flagellin N-terminal" evidence="5">
    <location>
        <begin position="13"/>
        <end position="143"/>
    </location>
</feature>
<keyword evidence="8" id="KW-1185">Reference proteome</keyword>
<evidence type="ECO:0000256" key="2">
    <source>
        <dbReference type="ARBA" id="ARBA00004613"/>
    </source>
</evidence>
<dbReference type="STRING" id="180197.SAMN02982919_01837"/>
<dbReference type="PANTHER" id="PTHR42792:SF1">
    <property type="entry name" value="FLAGELLAR HOOK-ASSOCIATED PROTEIN 3"/>
    <property type="match status" value="1"/>
</dbReference>
<evidence type="ECO:0000313" key="8">
    <source>
        <dbReference type="Proteomes" id="UP000199766"/>
    </source>
</evidence>
<evidence type="ECO:0000259" key="5">
    <source>
        <dbReference type="Pfam" id="PF00669"/>
    </source>
</evidence>
<protein>
    <submittedName>
        <fullName evidence="7">Flagellar hook-associated protein 3 FlgL</fullName>
    </submittedName>
</protein>
<dbReference type="SUPFAM" id="SSF64518">
    <property type="entry name" value="Phase 1 flagellin"/>
    <property type="match status" value="1"/>
</dbReference>
<dbReference type="GO" id="GO:0009424">
    <property type="term" value="C:bacterial-type flagellum hook"/>
    <property type="evidence" value="ECO:0007669"/>
    <property type="project" value="InterPro"/>
</dbReference>
<sequence>MSTSISRLGTANQYDSALRNINQRQTDLNNLQENLTSGKRVVKPSDDPVSAAQAERALTRISRIQTEQRALDLQRNSIAQAESSLGEAVTLSQEIRELMVNAGNAIHNPKDRITLANQIKSLRDQLFEVSSRKDTNGQPLFSALGSGLSPLLGPQSSSLDYQFDGLAGQMAASGANIPVTLDGDAAFTFKPQRDGVYHAAFQASTATEWKPGAAAATTPATTPNRKIGTSTIEMVNQGAVTGDGYSIQFSAVGPGATAGTLTATYTLTNTTTGEASDPVTLADFPVDQPLNIEISQKAAEAAAGVGNEDAAVGKFIPGVKFTISASPTKAVDGTITLAPADGDTFTVQPSSGIFSVIDTVVKELMAGGDNNSAIQATGQALGNLDKALDRIHTVRGYAGELLNRADRITGDQEKRSIQLEADRSRAEDLDMVDGISKFQNQQTGYEAALKSYSMVQKMSLFNYMA</sequence>
<dbReference type="AlphaFoldDB" id="A0A1H9LRN7"/>
<dbReference type="Pfam" id="PF00669">
    <property type="entry name" value="Flagellin_N"/>
    <property type="match status" value="1"/>
</dbReference>
<dbReference type="Gene3D" id="1.20.1330.10">
    <property type="entry name" value="f41 fragment of flagellin, N-terminal domain"/>
    <property type="match status" value="1"/>
</dbReference>
<dbReference type="InterPro" id="IPR001492">
    <property type="entry name" value="Flagellin"/>
</dbReference>
<feature type="domain" description="Flagellin C-terminal" evidence="6">
    <location>
        <begin position="382"/>
        <end position="464"/>
    </location>
</feature>
<comment type="similarity">
    <text evidence="3">Belongs to the bacterial flagellin family.</text>
</comment>
<evidence type="ECO:0000256" key="3">
    <source>
        <dbReference type="ARBA" id="ARBA00005709"/>
    </source>
</evidence>
<dbReference type="InterPro" id="IPR001029">
    <property type="entry name" value="Flagellin_N"/>
</dbReference>
<dbReference type="RefSeq" id="WP_091456268.1">
    <property type="nucleotide sequence ID" value="NZ_FOGD01000004.1"/>
</dbReference>
<dbReference type="PANTHER" id="PTHR42792">
    <property type="entry name" value="FLAGELLIN"/>
    <property type="match status" value="1"/>
</dbReference>
<dbReference type="GO" id="GO:0005198">
    <property type="term" value="F:structural molecule activity"/>
    <property type="evidence" value="ECO:0007669"/>
    <property type="project" value="InterPro"/>
</dbReference>
<evidence type="ECO:0000259" key="6">
    <source>
        <dbReference type="Pfam" id="PF00700"/>
    </source>
</evidence>
<keyword evidence="7" id="KW-0969">Cilium</keyword>
<evidence type="ECO:0000313" key="7">
    <source>
        <dbReference type="EMBL" id="SER13929.1"/>
    </source>
</evidence>
<name>A0A1H9LRN7_9BURK</name>
<reference evidence="7 8" key="1">
    <citation type="submission" date="2016-10" db="EMBL/GenBank/DDBJ databases">
        <authorList>
            <person name="de Groot N.N."/>
        </authorList>
    </citation>
    <scope>NUCLEOTIDE SEQUENCE [LARGE SCALE GENOMIC DNA]</scope>
    <source>
        <strain evidence="7 8">ATCC 35958</strain>
    </source>
</reference>
<gene>
    <name evidence="7" type="ORF">SAMN02982919_01837</name>
</gene>
<dbReference type="InterPro" id="IPR046358">
    <property type="entry name" value="Flagellin_C"/>
</dbReference>
<evidence type="ECO:0000256" key="4">
    <source>
        <dbReference type="ARBA" id="ARBA00023143"/>
    </source>
</evidence>
<evidence type="ECO:0000256" key="1">
    <source>
        <dbReference type="ARBA" id="ARBA00004365"/>
    </source>
</evidence>
<dbReference type="Proteomes" id="UP000199766">
    <property type="component" value="Unassembled WGS sequence"/>
</dbReference>
<keyword evidence="7" id="KW-0282">Flagellum</keyword>
<dbReference type="NCBIfam" id="TIGR02550">
    <property type="entry name" value="flagell_flgL"/>
    <property type="match status" value="1"/>
</dbReference>
<organism evidence="7 8">
    <name type="scientific">Giesbergeria anulus</name>
    <dbReference type="NCBI Taxonomy" id="180197"/>
    <lineage>
        <taxon>Bacteria</taxon>
        <taxon>Pseudomonadati</taxon>
        <taxon>Pseudomonadota</taxon>
        <taxon>Betaproteobacteria</taxon>
        <taxon>Burkholderiales</taxon>
        <taxon>Comamonadaceae</taxon>
        <taxon>Giesbergeria</taxon>
    </lineage>
</organism>
<comment type="subcellular location">
    <subcellularLocation>
        <location evidence="1">Bacterial flagellum</location>
    </subcellularLocation>
    <subcellularLocation>
        <location evidence="2">Secreted</location>
    </subcellularLocation>
</comment>
<keyword evidence="4" id="KW-0975">Bacterial flagellum</keyword>
<accession>A0A1H9LRN7</accession>
<dbReference type="InterPro" id="IPR013384">
    <property type="entry name" value="Flagell_FlgL"/>
</dbReference>
<dbReference type="OrthoDB" id="9768249at2"/>
<dbReference type="GO" id="GO:0005576">
    <property type="term" value="C:extracellular region"/>
    <property type="evidence" value="ECO:0007669"/>
    <property type="project" value="UniProtKB-SubCell"/>
</dbReference>
<dbReference type="EMBL" id="FOGD01000004">
    <property type="protein sequence ID" value="SER13929.1"/>
    <property type="molecule type" value="Genomic_DNA"/>
</dbReference>
<dbReference type="Pfam" id="PF00700">
    <property type="entry name" value="Flagellin_C"/>
    <property type="match status" value="1"/>
</dbReference>
<keyword evidence="7" id="KW-0966">Cell projection</keyword>
<dbReference type="GO" id="GO:0071973">
    <property type="term" value="P:bacterial-type flagellum-dependent cell motility"/>
    <property type="evidence" value="ECO:0007669"/>
    <property type="project" value="InterPro"/>
</dbReference>
<proteinExistence type="inferred from homology"/>